<keyword evidence="4 9" id="KW-0812">Transmembrane</keyword>
<feature type="transmembrane region" description="Helical" evidence="9">
    <location>
        <begin position="1117"/>
        <end position="1140"/>
    </location>
</feature>
<feature type="transmembrane region" description="Helical" evidence="9">
    <location>
        <begin position="442"/>
        <end position="465"/>
    </location>
</feature>
<accession>A0A0N4YH08</accession>
<dbReference type="SUPFAM" id="SSF82866">
    <property type="entry name" value="Multidrug efflux transporter AcrB transmembrane domain"/>
    <property type="match status" value="2"/>
</dbReference>
<comment type="subcellular location">
    <subcellularLocation>
        <location evidence="1">Cell membrane</location>
        <topology evidence="1">Multi-pass membrane protein</topology>
    </subcellularLocation>
</comment>
<evidence type="ECO:0000256" key="9">
    <source>
        <dbReference type="SAM" id="Phobius"/>
    </source>
</evidence>
<evidence type="ECO:0000256" key="2">
    <source>
        <dbReference type="ARBA" id="ARBA00005585"/>
    </source>
</evidence>
<evidence type="ECO:0000256" key="3">
    <source>
        <dbReference type="ARBA" id="ARBA00022475"/>
    </source>
</evidence>
<dbReference type="WBParaSite" id="NBR_0001611701-mRNA-1">
    <property type="protein sequence ID" value="NBR_0001611701-mRNA-1"/>
    <property type="gene ID" value="NBR_0001611701"/>
</dbReference>
<feature type="transmembrane region" description="Helical" evidence="9">
    <location>
        <begin position="990"/>
        <end position="1009"/>
    </location>
</feature>
<evidence type="ECO:0000313" key="11">
    <source>
        <dbReference type="EMBL" id="VDL79712.1"/>
    </source>
</evidence>
<feature type="compositionally biased region" description="Basic and acidic residues" evidence="8">
    <location>
        <begin position="1180"/>
        <end position="1190"/>
    </location>
</feature>
<feature type="transmembrane region" description="Helical" evidence="9">
    <location>
        <begin position="477"/>
        <end position="498"/>
    </location>
</feature>
<feature type="transmembrane region" description="Helical" evidence="9">
    <location>
        <begin position="577"/>
        <end position="606"/>
    </location>
</feature>
<evidence type="ECO:0000256" key="1">
    <source>
        <dbReference type="ARBA" id="ARBA00004651"/>
    </source>
</evidence>
<dbReference type="PANTHER" id="PTHR10796">
    <property type="entry name" value="PATCHED-RELATED"/>
    <property type="match status" value="1"/>
</dbReference>
<feature type="transmembrane region" description="Helical" evidence="9">
    <location>
        <begin position="1043"/>
        <end position="1064"/>
    </location>
</feature>
<dbReference type="EMBL" id="UYSL01022048">
    <property type="protein sequence ID" value="VDL79712.1"/>
    <property type="molecule type" value="Genomic_DNA"/>
</dbReference>
<evidence type="ECO:0000259" key="10">
    <source>
        <dbReference type="PROSITE" id="PS50156"/>
    </source>
</evidence>
<dbReference type="PROSITE" id="PS50156">
    <property type="entry name" value="SSD"/>
    <property type="match status" value="2"/>
</dbReference>
<feature type="transmembrane region" description="Helical" evidence="9">
    <location>
        <begin position="547"/>
        <end position="571"/>
    </location>
</feature>
<feature type="transmembrane region" description="Helical" evidence="9">
    <location>
        <begin position="1015"/>
        <end position="1036"/>
    </location>
</feature>
<feature type="transmembrane region" description="Helical" evidence="9">
    <location>
        <begin position="671"/>
        <end position="689"/>
    </location>
</feature>
<evidence type="ECO:0000256" key="7">
    <source>
        <dbReference type="ARBA" id="ARBA00023180"/>
    </source>
</evidence>
<keyword evidence="3" id="KW-1003">Cell membrane</keyword>
<keyword evidence="12" id="KW-1185">Reference proteome</keyword>
<dbReference type="InterPro" id="IPR051697">
    <property type="entry name" value="Patched_domain-protein"/>
</dbReference>
<dbReference type="Pfam" id="PF02460">
    <property type="entry name" value="Patched"/>
    <property type="match status" value="1"/>
</dbReference>
<protein>
    <submittedName>
        <fullName evidence="13">SSD domain-containing protein</fullName>
    </submittedName>
</protein>
<dbReference type="Proteomes" id="UP000271162">
    <property type="component" value="Unassembled WGS sequence"/>
</dbReference>
<keyword evidence="6 9" id="KW-0472">Membrane</keyword>
<dbReference type="AlphaFoldDB" id="A0A0N4YH08"/>
<keyword evidence="5 9" id="KW-1133">Transmembrane helix</keyword>
<name>A0A0N4YH08_NIPBR</name>
<proteinExistence type="inferred from homology"/>
<dbReference type="OMA" id="ITVIMCI"/>
<evidence type="ECO:0000313" key="12">
    <source>
        <dbReference type="Proteomes" id="UP000271162"/>
    </source>
</evidence>
<feature type="transmembrane region" description="Helical" evidence="9">
    <location>
        <begin position="504"/>
        <end position="526"/>
    </location>
</feature>
<evidence type="ECO:0000256" key="8">
    <source>
        <dbReference type="SAM" id="MobiDB-lite"/>
    </source>
</evidence>
<keyword evidence="7" id="KW-0325">Glycoprotein</keyword>
<comment type="similarity">
    <text evidence="2">Belongs to the patched family.</text>
</comment>
<evidence type="ECO:0000256" key="6">
    <source>
        <dbReference type="ARBA" id="ARBA00023136"/>
    </source>
</evidence>
<feature type="region of interest" description="Disordered" evidence="8">
    <location>
        <begin position="1165"/>
        <end position="1207"/>
    </location>
</feature>
<dbReference type="Gene3D" id="1.20.1640.10">
    <property type="entry name" value="Multidrug efflux transporter AcrB transmembrane domain"/>
    <property type="match status" value="2"/>
</dbReference>
<reference evidence="11 12" key="2">
    <citation type="submission" date="2018-11" db="EMBL/GenBank/DDBJ databases">
        <authorList>
            <consortium name="Pathogen Informatics"/>
        </authorList>
    </citation>
    <scope>NUCLEOTIDE SEQUENCE [LARGE SCALE GENOMIC DNA]</scope>
</reference>
<evidence type="ECO:0000313" key="13">
    <source>
        <dbReference type="WBParaSite" id="NBR_0001611701-mRNA-1"/>
    </source>
</evidence>
<feature type="domain" description="SSD" evidence="10">
    <location>
        <begin position="1015"/>
        <end position="1138"/>
    </location>
</feature>
<dbReference type="GO" id="GO:0005886">
    <property type="term" value="C:plasma membrane"/>
    <property type="evidence" value="ECO:0007669"/>
    <property type="project" value="UniProtKB-SubCell"/>
</dbReference>
<dbReference type="GO" id="GO:0030659">
    <property type="term" value="C:cytoplasmic vesicle membrane"/>
    <property type="evidence" value="ECO:0007669"/>
    <property type="project" value="TreeGrafter"/>
</dbReference>
<feature type="domain" description="SSD" evidence="10">
    <location>
        <begin position="440"/>
        <end position="605"/>
    </location>
</feature>
<gene>
    <name evidence="11" type="ORF">NBR_LOCUS16118</name>
</gene>
<dbReference type="FunFam" id="1.20.1640.10:FF:000013">
    <property type="entry name" value="PaTched Related family"/>
    <property type="match status" value="1"/>
</dbReference>
<evidence type="ECO:0000256" key="5">
    <source>
        <dbReference type="ARBA" id="ARBA00022989"/>
    </source>
</evidence>
<dbReference type="InterPro" id="IPR000731">
    <property type="entry name" value="SSD"/>
</dbReference>
<dbReference type="GO" id="GO:0006897">
    <property type="term" value="P:endocytosis"/>
    <property type="evidence" value="ECO:0007669"/>
    <property type="project" value="TreeGrafter"/>
</dbReference>
<evidence type="ECO:0000256" key="4">
    <source>
        <dbReference type="ARBA" id="ARBA00022692"/>
    </source>
</evidence>
<organism evidence="13">
    <name type="scientific">Nippostrongylus brasiliensis</name>
    <name type="common">Rat hookworm</name>
    <dbReference type="NCBI Taxonomy" id="27835"/>
    <lineage>
        <taxon>Eukaryota</taxon>
        <taxon>Metazoa</taxon>
        <taxon>Ecdysozoa</taxon>
        <taxon>Nematoda</taxon>
        <taxon>Chromadorea</taxon>
        <taxon>Rhabditida</taxon>
        <taxon>Rhabditina</taxon>
        <taxon>Rhabditomorpha</taxon>
        <taxon>Strongyloidea</taxon>
        <taxon>Heligmosomidae</taxon>
        <taxon>Nippostrongylus</taxon>
    </lineage>
</organism>
<feature type="transmembrane region" description="Helical" evidence="9">
    <location>
        <begin position="1084"/>
        <end position="1105"/>
    </location>
</feature>
<sequence>MLFVHREFDKFIHKLFFRYGLIVHKFRLELLIASLMFTAFCGYGLRWIGELTTKDPQFVFSPRNAPWRYERAVLSEHWPLDEQRFWPGKSYDLNGYIDIIVSGKEHPLYGRPNILNLKYLDEVARINQFIIHNLTVPVDIEGKHYEVAYTDLCMTYDWACYLNDHLTMLMPKTRWGNFSGPFAEFASDIINNEVNITYPIGWRGSEPIYFGAIVGRPHLVDKEGHFDYATALRLTYNLREQKTTKDPQFVFSPRNAPWRYERAVLSEHWPLDEQRFWPGKSYDLNGYIDIIVSGKEHPLYGRPNILNLKYLDEVARINQFIIHNLTVPVDIEGKHYEVAYTDLCMTYDWACYLNDHLTMLMPKTRWGNFSGPFAEFASDIINNEVNITYPIGWRGSEPIYFGAIVGRPHLVDKEDLVEFGVNHNESLPEGLQDVADTLTPKFIGTCTILFTFCFMVSVVLINHGNGLIGIDWVRSKPIVACAGIWCPLLAVITSFGLLLWCGELYNAIVNVSPFLVLCIGIDDLFIMSAEWHRTNPDHSPARRVADTLSEAAVAITITSVTDIMTFGIGIFTTLPGVRMFCLYTCLQVTFTYIYQLTFFSAVLAYAAEMENNGTHSLLFRKAIEPSASGSVETEIVPTEWHTEEVPHEETFVNKLFREIIGPFLLERSTQVCAVLLYVVYLVLAAYGCLNMKEGLDPKFLVRESFYLSNFYKLIDETFWNEVRALKRIGEKKKKKKKIQVGGKHILYRVENFRGIHTEEVPHEETFVNKLFREIIGPFLLERSTQVCAVLLYAVYLVLAAYGCLNMKEGLDPKFLVRESFYLSNFYKLIDETFWNEGLQMQVVVNRPPDLFNSTTRAEFAKMMSDFENTHYTMKHNATMIWLNAYETHLEREKNELNIEKPVDSTEWYHRCRDWLLVAGGRRLWEKDMDFYTLKAFRFQLGLRNYRTPTDHTNSCKLMREISSRYTQFNVTTFHEYYPFADQYLELKPSLVQNFTLGLLSMFAVTVIMIPDVRAAFSVVLCIASINAGVLGFMTFWGVNLDSVSMITVIMCIGFAVDLSAHIAYAYSQAYGSAHERAVYALETLGWPVFLGASSTILGILVLTLVDSYIVQIFFKTVFLVISFSMLHGLLFLPVLLILLIPETRRREPMEQRKPRAVFTCESLSDIRKPGEGTDGSMPKSVREKERHKVMNECPPTPAAPRRQPTDDEVVKATVDRITGIVVTP</sequence>
<dbReference type="InterPro" id="IPR003392">
    <property type="entry name" value="PTHD_SSD"/>
</dbReference>
<dbReference type="PANTHER" id="PTHR10796:SF191">
    <property type="entry name" value="SSD DOMAIN-CONTAINING PROTEIN"/>
    <property type="match status" value="1"/>
</dbReference>
<reference evidence="13" key="1">
    <citation type="submission" date="2016-04" db="UniProtKB">
        <authorList>
            <consortium name="WormBaseParasite"/>
        </authorList>
    </citation>
    <scope>IDENTIFICATION</scope>
</reference>
<dbReference type="GO" id="GO:0018996">
    <property type="term" value="P:molting cycle, collagen and cuticulin-based cuticle"/>
    <property type="evidence" value="ECO:0007669"/>
    <property type="project" value="TreeGrafter"/>
</dbReference>